<keyword evidence="7" id="KW-0689">Ribosomal protein</keyword>
<evidence type="ECO:0000256" key="3">
    <source>
        <dbReference type="ARBA" id="ARBA00023015"/>
    </source>
</evidence>
<evidence type="ECO:0000256" key="1">
    <source>
        <dbReference type="ARBA" id="ARBA00022723"/>
    </source>
</evidence>
<keyword evidence="7" id="KW-0687">Ribonucleoprotein</keyword>
<dbReference type="PANTHER" id="PTHR36206">
    <property type="entry name" value="ASPERCRYPTIN BIOSYNTHESIS CLUSTER-SPECIFIC TRANSCRIPTION REGULATOR ATNN-RELATED"/>
    <property type="match status" value="1"/>
</dbReference>
<evidence type="ECO:0000256" key="5">
    <source>
        <dbReference type="ARBA" id="ARBA00023163"/>
    </source>
</evidence>
<comment type="caution">
    <text evidence="7">The sequence shown here is derived from an EMBL/GenBank/DDBJ whole genome shotgun (WGS) entry which is preliminary data.</text>
</comment>
<evidence type="ECO:0000313" key="8">
    <source>
        <dbReference type="Proteomes" id="UP001168146"/>
    </source>
</evidence>
<dbReference type="AlphaFoldDB" id="A0AAN6F6K6"/>
<protein>
    <submittedName>
        <fullName evidence="7">37S ribosomal protein S22</fullName>
    </submittedName>
</protein>
<keyword evidence="2" id="KW-0862">Zinc</keyword>
<evidence type="ECO:0000256" key="2">
    <source>
        <dbReference type="ARBA" id="ARBA00022833"/>
    </source>
</evidence>
<dbReference type="GO" id="GO:0046872">
    <property type="term" value="F:metal ion binding"/>
    <property type="evidence" value="ECO:0007669"/>
    <property type="project" value="UniProtKB-KW"/>
</dbReference>
<dbReference type="InterPro" id="IPR052360">
    <property type="entry name" value="Transcr_Regulatory_Proteins"/>
</dbReference>
<evidence type="ECO:0000256" key="4">
    <source>
        <dbReference type="ARBA" id="ARBA00023125"/>
    </source>
</evidence>
<dbReference type="Proteomes" id="UP001168146">
    <property type="component" value="Unassembled WGS sequence"/>
</dbReference>
<dbReference type="GO" id="GO:0003677">
    <property type="term" value="F:DNA binding"/>
    <property type="evidence" value="ECO:0007669"/>
    <property type="project" value="UniProtKB-KW"/>
</dbReference>
<proteinExistence type="predicted"/>
<keyword evidence="3" id="KW-0805">Transcription regulation</keyword>
<evidence type="ECO:0000313" key="7">
    <source>
        <dbReference type="EMBL" id="KAK0304843.1"/>
    </source>
</evidence>
<reference evidence="7" key="1">
    <citation type="submission" date="2021-12" db="EMBL/GenBank/DDBJ databases">
        <title>Black yeast isolated from Biological Soil Crust.</title>
        <authorList>
            <person name="Kurbessoian T."/>
        </authorList>
    </citation>
    <scope>NUCLEOTIDE SEQUENCE</scope>
    <source>
        <strain evidence="7">CCFEE 5208</strain>
    </source>
</reference>
<dbReference type="GO" id="GO:0005840">
    <property type="term" value="C:ribosome"/>
    <property type="evidence" value="ECO:0007669"/>
    <property type="project" value="UniProtKB-KW"/>
</dbReference>
<keyword evidence="4" id="KW-0238">DNA-binding</keyword>
<keyword evidence="1" id="KW-0479">Metal-binding</keyword>
<dbReference type="PANTHER" id="PTHR36206:SF12">
    <property type="entry name" value="ASPERCRYPTIN BIOSYNTHESIS CLUSTER-SPECIFIC TRANSCRIPTION REGULATOR ATNN-RELATED"/>
    <property type="match status" value="1"/>
</dbReference>
<accession>A0AAN6F6K6</accession>
<dbReference type="EMBL" id="JASUXU010000122">
    <property type="protein sequence ID" value="KAK0304843.1"/>
    <property type="molecule type" value="Genomic_DNA"/>
</dbReference>
<evidence type="ECO:0000256" key="6">
    <source>
        <dbReference type="ARBA" id="ARBA00023242"/>
    </source>
</evidence>
<keyword evidence="6" id="KW-0539">Nucleus</keyword>
<sequence length="370" mass="40054">MSLLSSESSCSQASQRSALIVCPLFVWIEILNRRLDAALQHLKGGLSILNSFNSAPTEPKIASSLRDMYTRLHAQARLHGSPTSDFNTQAVNVRVGGPGTLSGPFANLAEARQYLDSIAEALYLEVRNIHTSTGNSKFLGSGSAEMVGEDDSSLAEMLRISLAKWHARFVTLTNDSTSGRPSHASSAEAMLLLQHLSLNMIIEGVLCKSEMAYDQHTTTFECMLSLAENILRTSTPSGLAVLPLDSGVIAPLFMIALKCRDVVVRWKAVALLELAPEQECMWRRDDAIAFAKWKLRKEGHDDPPTGDGLQPKAVPLAEAARSHSERSSTQIVGGRTVTVLRFKVGESAADGSSVFESEITNLSADMGDIL</sequence>
<gene>
    <name evidence="7" type="primary">RSM22_4</name>
    <name evidence="7" type="ORF">LTR82_017035</name>
</gene>
<keyword evidence="5" id="KW-0804">Transcription</keyword>
<organism evidence="7 8">
    <name type="scientific">Friedmanniomyces endolithicus</name>
    <dbReference type="NCBI Taxonomy" id="329885"/>
    <lineage>
        <taxon>Eukaryota</taxon>
        <taxon>Fungi</taxon>
        <taxon>Dikarya</taxon>
        <taxon>Ascomycota</taxon>
        <taxon>Pezizomycotina</taxon>
        <taxon>Dothideomycetes</taxon>
        <taxon>Dothideomycetidae</taxon>
        <taxon>Mycosphaerellales</taxon>
        <taxon>Teratosphaeriaceae</taxon>
        <taxon>Friedmanniomyces</taxon>
    </lineage>
</organism>
<name>A0AAN6F6K6_9PEZI</name>